<dbReference type="Gene3D" id="3.30.43.10">
    <property type="entry name" value="Uridine Diphospho-n-acetylenolpyruvylglucosamine Reductase, domain 2"/>
    <property type="match status" value="1"/>
</dbReference>
<evidence type="ECO:0000313" key="10">
    <source>
        <dbReference type="Proteomes" id="UP001221566"/>
    </source>
</evidence>
<feature type="domain" description="FAD-binding PCMH-type" evidence="6">
    <location>
        <begin position="37"/>
        <end position="216"/>
    </location>
</feature>
<dbReference type="PANTHER" id="PTHR43716:SF1">
    <property type="entry name" value="D-2-HYDROXYGLUTARATE DEHYDROGENASE, MITOCHONDRIAL"/>
    <property type="match status" value="1"/>
</dbReference>
<dbReference type="Gene3D" id="1.10.45.10">
    <property type="entry name" value="Vanillyl-alcohol Oxidase, Chain A, domain 4"/>
    <property type="match status" value="1"/>
</dbReference>
<dbReference type="InterPro" id="IPR016169">
    <property type="entry name" value="FAD-bd_PCMH_sub2"/>
</dbReference>
<keyword evidence="3" id="KW-0285">Flavoprotein</keyword>
<dbReference type="EMBL" id="JAQQKY010000005">
    <property type="protein sequence ID" value="MDC7691211.1"/>
    <property type="molecule type" value="Genomic_DNA"/>
</dbReference>
<evidence type="ECO:0000256" key="2">
    <source>
        <dbReference type="ARBA" id="ARBA00008000"/>
    </source>
</evidence>
<dbReference type="EMBL" id="RBID01000016">
    <property type="protein sequence ID" value="RKQ57055.1"/>
    <property type="molecule type" value="Genomic_DNA"/>
</dbReference>
<dbReference type="PANTHER" id="PTHR43716">
    <property type="entry name" value="D-2-HYDROXYGLUTARATE DEHYDROGENASE, MITOCHONDRIAL"/>
    <property type="match status" value="1"/>
</dbReference>
<evidence type="ECO:0000313" key="8">
    <source>
        <dbReference type="EMBL" id="RKQ57055.1"/>
    </source>
</evidence>
<dbReference type="SUPFAM" id="SSF56176">
    <property type="entry name" value="FAD-binding/transporter-associated domain-like"/>
    <property type="match status" value="1"/>
</dbReference>
<protein>
    <submittedName>
        <fullName evidence="7">FAD-binding oxidoreductase</fullName>
    </submittedName>
    <submittedName>
        <fullName evidence="8">FAD/FMN-containing dehydrogenase</fullName>
    </submittedName>
</protein>
<accession>A0A495BBI3</accession>
<reference evidence="8 9" key="1">
    <citation type="submission" date="2018-10" db="EMBL/GenBank/DDBJ databases">
        <title>Genomic Encyclopedia of Type Strains, Phase IV (KMG-IV): sequencing the most valuable type-strain genomes for metagenomic binning, comparative biology and taxonomic classification.</title>
        <authorList>
            <person name="Goeker M."/>
        </authorList>
    </citation>
    <scope>NUCLEOTIDE SEQUENCE [LARGE SCALE GENOMIC DNA]</scope>
    <source>
        <strain evidence="8 9">DSM 3303</strain>
    </source>
</reference>
<dbReference type="InterPro" id="IPR016166">
    <property type="entry name" value="FAD-bd_PCMH"/>
</dbReference>
<dbReference type="InterPro" id="IPR016164">
    <property type="entry name" value="FAD-linked_Oxase-like_C"/>
</dbReference>
<dbReference type="Gene3D" id="3.30.70.2190">
    <property type="match status" value="1"/>
</dbReference>
<dbReference type="AlphaFoldDB" id="A0A495BBI3"/>
<keyword evidence="4" id="KW-0274">FAD</keyword>
<dbReference type="SUPFAM" id="SSF55103">
    <property type="entry name" value="FAD-linked oxidases, C-terminal domain"/>
    <property type="match status" value="1"/>
</dbReference>
<keyword evidence="5" id="KW-0560">Oxidoreductase</keyword>
<gene>
    <name evidence="8" type="ORF">C8E02_2512</name>
    <name evidence="7" type="ORF">PQU93_10490</name>
</gene>
<dbReference type="Proteomes" id="UP000279384">
    <property type="component" value="Unassembled WGS sequence"/>
</dbReference>
<dbReference type="Proteomes" id="UP001221566">
    <property type="component" value="Unassembled WGS sequence"/>
</dbReference>
<dbReference type="InterPro" id="IPR006094">
    <property type="entry name" value="Oxid_FAD_bind_N"/>
</dbReference>
<dbReference type="InterPro" id="IPR016171">
    <property type="entry name" value="Vanillyl_alc_oxidase_C-sub2"/>
</dbReference>
<dbReference type="FunFam" id="3.30.465.10:FF:000025">
    <property type="entry name" value="FAD-binding oxidoreductase"/>
    <property type="match status" value="1"/>
</dbReference>
<comment type="similarity">
    <text evidence="2">Belongs to the FAD-binding oxidoreductase/transferase type 4 family.</text>
</comment>
<dbReference type="PROSITE" id="PS51387">
    <property type="entry name" value="FAD_PCMH"/>
    <property type="match status" value="1"/>
</dbReference>
<sequence>MLAPQQLAELGRLLAADRVATDTDTLTRYGLDWTRYFTPDAAAVLFPKTVEEVVALVRWAQREQFALVPSGGRTGLSGGAVARNGELVVSFERMNAILELDKVGRTVRCQAGVITKTLQEYALANGLYYPVDFASSGSSQIGGNIATNAGGIKVVRYGMTREWVVGLKVVTGEGEVLELNHGLAKNNTGYDFRHLFIGSEGTLGFIVEATLRLARPPAELAVMVLAVPQLADIMNIFNAYRDKLDLTAFEFFSEQALRHVLARGTVQRPFDEAADYYVLLEFEKIAPDTETQALALFEYCAEQGWLVDGVLSQSQQQAAELWRLREDISESITPYKPYKNDIAVVVSKVPAFVAQLDEILAREYPQFEVVWFGHIGDGNLHINVLKPEALAIDDFRRACEQVNKHVFELVRDFNGSMSAEHGVGLLKHDYLDVSRSHAEIRLMKAVKSLFDPDGIMNPGKLV</sequence>
<comment type="cofactor">
    <cofactor evidence="1">
        <name>FAD</name>
        <dbReference type="ChEBI" id="CHEBI:57692"/>
    </cofactor>
</comment>
<dbReference type="FunFam" id="1.10.45.10:FF:000001">
    <property type="entry name" value="D-lactate dehydrogenase mitochondrial"/>
    <property type="match status" value="1"/>
</dbReference>
<evidence type="ECO:0000256" key="5">
    <source>
        <dbReference type="ARBA" id="ARBA00023002"/>
    </source>
</evidence>
<proteinExistence type="inferred from homology"/>
<reference evidence="7 10" key="2">
    <citation type="submission" date="2023-01" db="EMBL/GenBank/DDBJ databases">
        <title>Novel species of the genus Vogesella isolated from rivers.</title>
        <authorList>
            <person name="Lu H."/>
        </authorList>
    </citation>
    <scope>NUCLEOTIDE SEQUENCE [LARGE SCALE GENOMIC DNA]</scope>
    <source>
        <strain evidence="7 10">SH7W</strain>
    </source>
</reference>
<dbReference type="InterPro" id="IPR051264">
    <property type="entry name" value="FAD-oxidored/transferase_4"/>
</dbReference>
<dbReference type="Pfam" id="PF01565">
    <property type="entry name" value="FAD_binding_4"/>
    <property type="match status" value="1"/>
</dbReference>
<keyword evidence="10" id="KW-1185">Reference proteome</keyword>
<evidence type="ECO:0000256" key="1">
    <source>
        <dbReference type="ARBA" id="ARBA00001974"/>
    </source>
</evidence>
<dbReference type="Gene3D" id="3.30.465.10">
    <property type="match status" value="1"/>
</dbReference>
<dbReference type="InterPro" id="IPR004113">
    <property type="entry name" value="FAD-bd_oxidored_4_C"/>
</dbReference>
<evidence type="ECO:0000313" key="9">
    <source>
        <dbReference type="Proteomes" id="UP000279384"/>
    </source>
</evidence>
<dbReference type="RefSeq" id="WP_120811092.1">
    <property type="nucleotide sequence ID" value="NZ_JAQQKY010000005.1"/>
</dbReference>
<dbReference type="Pfam" id="PF02913">
    <property type="entry name" value="FAD-oxidase_C"/>
    <property type="match status" value="1"/>
</dbReference>
<organism evidence="8 9">
    <name type="scientific">Vogesella indigofera</name>
    <name type="common">Pseudomonas indigofera</name>
    <dbReference type="NCBI Taxonomy" id="45465"/>
    <lineage>
        <taxon>Bacteria</taxon>
        <taxon>Pseudomonadati</taxon>
        <taxon>Pseudomonadota</taxon>
        <taxon>Betaproteobacteria</taxon>
        <taxon>Neisseriales</taxon>
        <taxon>Chromobacteriaceae</taxon>
        <taxon>Vogesella</taxon>
    </lineage>
</organism>
<evidence type="ECO:0000256" key="4">
    <source>
        <dbReference type="ARBA" id="ARBA00022827"/>
    </source>
</evidence>
<dbReference type="Gene3D" id="3.30.70.2740">
    <property type="match status" value="1"/>
</dbReference>
<dbReference type="GO" id="GO:0022904">
    <property type="term" value="P:respiratory electron transport chain"/>
    <property type="evidence" value="ECO:0007669"/>
    <property type="project" value="TreeGrafter"/>
</dbReference>
<evidence type="ECO:0000259" key="6">
    <source>
        <dbReference type="PROSITE" id="PS51387"/>
    </source>
</evidence>
<dbReference type="InterPro" id="IPR016167">
    <property type="entry name" value="FAD-bd_PCMH_sub1"/>
</dbReference>
<dbReference type="GO" id="GO:0016491">
    <property type="term" value="F:oxidoreductase activity"/>
    <property type="evidence" value="ECO:0007669"/>
    <property type="project" value="UniProtKB-KW"/>
</dbReference>
<dbReference type="InterPro" id="IPR036318">
    <property type="entry name" value="FAD-bd_PCMH-like_sf"/>
</dbReference>
<evidence type="ECO:0000256" key="3">
    <source>
        <dbReference type="ARBA" id="ARBA00022630"/>
    </source>
</evidence>
<comment type="caution">
    <text evidence="8">The sequence shown here is derived from an EMBL/GenBank/DDBJ whole genome shotgun (WGS) entry which is preliminary data.</text>
</comment>
<name>A0A495BBI3_VOGIN</name>
<dbReference type="GO" id="GO:0071949">
    <property type="term" value="F:FAD binding"/>
    <property type="evidence" value="ECO:0007669"/>
    <property type="project" value="InterPro"/>
</dbReference>
<evidence type="ECO:0000313" key="7">
    <source>
        <dbReference type="EMBL" id="MDC7691211.1"/>
    </source>
</evidence>